<dbReference type="InterPro" id="IPR029787">
    <property type="entry name" value="Nucleotide_cyclase"/>
</dbReference>
<dbReference type="Gene3D" id="3.30.70.1230">
    <property type="entry name" value="Nucleotide cyclase"/>
    <property type="match status" value="1"/>
</dbReference>
<evidence type="ECO:0000259" key="2">
    <source>
        <dbReference type="SMART" id="SM00044"/>
    </source>
</evidence>
<dbReference type="GO" id="GO:0006171">
    <property type="term" value="P:cAMP biosynthetic process"/>
    <property type="evidence" value="ECO:0007669"/>
    <property type="project" value="TreeGrafter"/>
</dbReference>
<evidence type="ECO:0000259" key="3">
    <source>
        <dbReference type="SMART" id="SM01080"/>
    </source>
</evidence>
<feature type="domain" description="Guanylate cyclase" evidence="2">
    <location>
        <begin position="444"/>
        <end position="666"/>
    </location>
</feature>
<evidence type="ECO:0000313" key="5">
    <source>
        <dbReference type="Proteomes" id="UP000672009"/>
    </source>
</evidence>
<dbReference type="AlphaFoldDB" id="A0A975F8Y2"/>
<name>A0A975F8Y2_9GAMM</name>
<keyword evidence="1" id="KW-1133">Transmembrane helix</keyword>
<dbReference type="EMBL" id="CP072793">
    <property type="protein sequence ID" value="QTR53218.1"/>
    <property type="molecule type" value="Genomic_DNA"/>
</dbReference>
<dbReference type="InterPro" id="IPR007890">
    <property type="entry name" value="CHASE2"/>
</dbReference>
<accession>A0A975F8Y2</accession>
<feature type="transmembrane region" description="Helical" evidence="1">
    <location>
        <begin position="409"/>
        <end position="427"/>
    </location>
</feature>
<dbReference type="SMART" id="SM01080">
    <property type="entry name" value="CHASE2"/>
    <property type="match status" value="1"/>
</dbReference>
<dbReference type="KEGG" id="tun:J9260_16175"/>
<dbReference type="GO" id="GO:0004016">
    <property type="term" value="F:adenylate cyclase activity"/>
    <property type="evidence" value="ECO:0007669"/>
    <property type="project" value="UniProtKB-ARBA"/>
</dbReference>
<feature type="transmembrane region" description="Helical" evidence="1">
    <location>
        <begin position="384"/>
        <end position="402"/>
    </location>
</feature>
<gene>
    <name evidence="4" type="ORF">J9260_16175</name>
</gene>
<dbReference type="InterPro" id="IPR050697">
    <property type="entry name" value="Adenylyl/Guanylyl_Cyclase_3/4"/>
</dbReference>
<dbReference type="InterPro" id="IPR001054">
    <property type="entry name" value="A/G_cyclase"/>
</dbReference>
<sequence length="755" mass="84398">MILKYINTLNHLVNELIKVFQHIRVSPLAVGIGLLIFFCLLHLGHMPFANSFIQRIDALTYDLRLRLSTESALNRVPPIVIVDIDEASLQEEGQWPWSRRKLARLVEILNKSGAAVIAFDVTFAEPEENPVDTILANIPPEQSTLQPDLTGLRDVLDADQIFANIIKDKGIIFGYLFHHDTHFEKGVIKPSNLLWDETIDSLPNGLIMRGYTANLEKLTNNAAHNGFFNVFPDDDGVIRRSPLILEFSGKLYTSLALETVRHYLGAETEPLNIKTQRVGNVDVITHILLAGKSIRTDAVGQINVPFLGKAGLFPSLSASTVLHGKITTDLTDAIVLIGTSAKGLADIRTTPFQPAYPGVEVQATLIHGLLNPEILPFTPEWSDGAIITEMLLLSLLMLWIYPNLKPSQLIFIGTILLLSVILFNIGLWEKWHIAITLFSPVLLVSTTSSFFILHRLLKEHSTRQYIHDVFGQYVPREHIKRLLENRIALNTDGERHEMTVLFSDIRSFTAISEHLTTQQLKRFLNHYLTPITAIIFDHQGTIDKYVGDLVMAFWGAPLPDPAHAEHAVLAALAMQTKIQAMQDEFKTLGLKQTVAAGIGINTGEMNVGDMGSEYRRAYTVLGDAVNLGSRLESLTKYYGVGILVSEDTVLQCPTLAFRLIDFVRVKGRNEAVRIYEPVALRQQLTPATNEHLVKHQQALDSYRNGQWKIAQQQLITLAAENASHAQLYHLYLQRIATHAGQVPDGWDGSFTHHSK</sequence>
<feature type="transmembrane region" description="Helical" evidence="1">
    <location>
        <begin position="433"/>
        <end position="453"/>
    </location>
</feature>
<keyword evidence="1" id="KW-0812">Transmembrane</keyword>
<feature type="domain" description="CHASE2" evidence="3">
    <location>
        <begin position="53"/>
        <end position="397"/>
    </location>
</feature>
<evidence type="ECO:0000313" key="4">
    <source>
        <dbReference type="EMBL" id="QTR53218.1"/>
    </source>
</evidence>
<proteinExistence type="predicted"/>
<protein>
    <submittedName>
        <fullName evidence="4">Adenylate/guanylate cyclase domain-containing protein</fullName>
    </submittedName>
</protein>
<keyword evidence="1" id="KW-0472">Membrane</keyword>
<reference evidence="4" key="1">
    <citation type="submission" date="2021-04" db="EMBL/GenBank/DDBJ databases">
        <title>Genomics, taxonomy and metabolism of representatives of sulfur bacteria of the genus Thiothrix: Thiothrix fructosivorans QT, Thiothrix unzii A1T and three new species, Thiothrix subterranea sp. nov., Thiothrix litoralis sp. nov. and 'Candidatus Thiothrix anitrata' sp. nov.</title>
        <authorList>
            <person name="Ravin N.V."/>
            <person name="Smolyakov D."/>
            <person name="Rudenko T.S."/>
            <person name="Mardanov A.V."/>
            <person name="Beletsky A.V."/>
            <person name="Markov N.D."/>
            <person name="Fomenkov A.I."/>
            <person name="Roberts R.J."/>
            <person name="Karnachuk O.V."/>
            <person name="Novikov A."/>
            <person name="Grabovich M.Y."/>
        </authorList>
    </citation>
    <scope>NUCLEOTIDE SEQUENCE</scope>
    <source>
        <strain evidence="4">A1</strain>
    </source>
</reference>
<keyword evidence="5" id="KW-1185">Reference proteome</keyword>
<dbReference type="SMART" id="SM00044">
    <property type="entry name" value="CYCc"/>
    <property type="match status" value="1"/>
</dbReference>
<dbReference type="Pfam" id="PF00211">
    <property type="entry name" value="Guanylate_cyc"/>
    <property type="match status" value="1"/>
</dbReference>
<feature type="transmembrane region" description="Helical" evidence="1">
    <location>
        <begin position="28"/>
        <end position="48"/>
    </location>
</feature>
<dbReference type="CDD" id="cd07302">
    <property type="entry name" value="CHD"/>
    <property type="match status" value="1"/>
</dbReference>
<dbReference type="Pfam" id="PF05226">
    <property type="entry name" value="CHASE2"/>
    <property type="match status" value="1"/>
</dbReference>
<dbReference type="SUPFAM" id="SSF55073">
    <property type="entry name" value="Nucleotide cyclase"/>
    <property type="match status" value="1"/>
</dbReference>
<evidence type="ECO:0000256" key="1">
    <source>
        <dbReference type="SAM" id="Phobius"/>
    </source>
</evidence>
<dbReference type="PANTHER" id="PTHR43081">
    <property type="entry name" value="ADENYLATE CYCLASE, TERMINAL-DIFFERENTIATION SPECIFIC-RELATED"/>
    <property type="match status" value="1"/>
</dbReference>
<dbReference type="GO" id="GO:0035556">
    <property type="term" value="P:intracellular signal transduction"/>
    <property type="evidence" value="ECO:0007669"/>
    <property type="project" value="InterPro"/>
</dbReference>
<dbReference type="Proteomes" id="UP000672009">
    <property type="component" value="Chromosome"/>
</dbReference>
<organism evidence="4 5">
    <name type="scientific">Thiothrix unzii</name>
    <dbReference type="NCBI Taxonomy" id="111769"/>
    <lineage>
        <taxon>Bacteria</taxon>
        <taxon>Pseudomonadati</taxon>
        <taxon>Pseudomonadota</taxon>
        <taxon>Gammaproteobacteria</taxon>
        <taxon>Thiotrichales</taxon>
        <taxon>Thiotrichaceae</taxon>
        <taxon>Thiothrix</taxon>
    </lineage>
</organism>
<dbReference type="PANTHER" id="PTHR43081:SF1">
    <property type="entry name" value="ADENYLATE CYCLASE, TERMINAL-DIFFERENTIATION SPECIFIC"/>
    <property type="match status" value="1"/>
</dbReference>